<dbReference type="Proteomes" id="UP000478052">
    <property type="component" value="Unassembled WGS sequence"/>
</dbReference>
<protein>
    <submittedName>
        <fullName evidence="1">Isocitrate dehydrogenase</fullName>
    </submittedName>
</protein>
<evidence type="ECO:0000313" key="1">
    <source>
        <dbReference type="EMBL" id="KAF0768057.1"/>
    </source>
</evidence>
<keyword evidence="2" id="KW-1185">Reference proteome</keyword>
<organism evidence="1 2">
    <name type="scientific">Aphis craccivora</name>
    <name type="common">Cowpea aphid</name>
    <dbReference type="NCBI Taxonomy" id="307492"/>
    <lineage>
        <taxon>Eukaryota</taxon>
        <taxon>Metazoa</taxon>
        <taxon>Ecdysozoa</taxon>
        <taxon>Arthropoda</taxon>
        <taxon>Hexapoda</taxon>
        <taxon>Insecta</taxon>
        <taxon>Pterygota</taxon>
        <taxon>Neoptera</taxon>
        <taxon>Paraneoptera</taxon>
        <taxon>Hemiptera</taxon>
        <taxon>Sternorrhyncha</taxon>
        <taxon>Aphidomorpha</taxon>
        <taxon>Aphidoidea</taxon>
        <taxon>Aphididae</taxon>
        <taxon>Aphidini</taxon>
        <taxon>Aphis</taxon>
        <taxon>Aphis</taxon>
    </lineage>
</organism>
<proteinExistence type="predicted"/>
<gene>
    <name evidence="1" type="ORF">FWK35_00027540</name>
</gene>
<sequence length="114" mass="12377">MLCTIAVAQTLFRSLIGGVRLMSSDGGEKQPRSLLVTLIEGQDTGPVVCAVVRKIFKAAHVPVAWDYQTLNVHREPKTNRMTNELQQSSGSLALNKALNAFVGTCKSVPRIAQQ</sequence>
<name>A0A6G0ZB01_APHCR</name>
<evidence type="ECO:0000313" key="2">
    <source>
        <dbReference type="Proteomes" id="UP000478052"/>
    </source>
</evidence>
<dbReference type="OrthoDB" id="10568777at2759"/>
<accession>A0A6G0ZB01</accession>
<reference evidence="1 2" key="1">
    <citation type="submission" date="2019-08" db="EMBL/GenBank/DDBJ databases">
        <title>Whole genome of Aphis craccivora.</title>
        <authorList>
            <person name="Voronova N.V."/>
            <person name="Shulinski R.S."/>
            <person name="Bandarenka Y.V."/>
            <person name="Zhorov D.G."/>
            <person name="Warner D."/>
        </authorList>
    </citation>
    <scope>NUCLEOTIDE SEQUENCE [LARGE SCALE GENOMIC DNA]</scope>
    <source>
        <strain evidence="1">180601</strain>
        <tissue evidence="1">Whole Body</tissue>
    </source>
</reference>
<dbReference type="SUPFAM" id="SSF53659">
    <property type="entry name" value="Isocitrate/Isopropylmalate dehydrogenase-like"/>
    <property type="match status" value="1"/>
</dbReference>
<dbReference type="AlphaFoldDB" id="A0A6G0ZB01"/>
<comment type="caution">
    <text evidence="1">The sequence shown here is derived from an EMBL/GenBank/DDBJ whole genome shotgun (WGS) entry which is preliminary data.</text>
</comment>
<dbReference type="EMBL" id="VUJU01000847">
    <property type="protein sequence ID" value="KAF0768057.1"/>
    <property type="molecule type" value="Genomic_DNA"/>
</dbReference>